<dbReference type="GeneID" id="96778243"/>
<name>A0A6I2UEQ0_9FIRM</name>
<sequence>MEVKAILFDTRSIQQYIFAGNKLKTNIGASYIVDRLFSDVLIDGVLNRLGYGIEKDAWKTSSALAIETDASVRCEVGYIGGGKALVLFQPEEDTAVVIREFTKEVLLKYPGLLTGAAAGTLCLGEGKEKFQSSLDELYKKLKQNQNRYAPVTSIPYTGLTVPCKLSGGTADIWDRNMLSGEKEFVDAGIMAKLQETAMMAKDAMTKKFKNILAGKFAFPDSLEDLGQIETEDYVAIVHIDGNNMGIRFGACKDFLKLKKLSLDVADKCQKSFGKLLQSIIAEYDAQKENKSFGFKRCGTGDGSKSYLPIRPLILGGDDVTFVCMGRMALEYTRRYISYMEADEGVRIDCCGGIAILNTSYPFFRGYEMAEQLCGEAKKRSRREKKMLEDKEKKKAEDISSSWLDFALLHGEQAPDISDIRSQEYSGVLGNMHFGPYKVFTPASNSANKRYDIDKLLAGIRLLPQAMANNKIKELRAVLARDAHAMERFVEQLCRNGGALPLIEGWEGYSRQLWCREAEAQEMATPYVDIIEMMKFTDDTGRLSV</sequence>
<evidence type="ECO:0000313" key="2">
    <source>
        <dbReference type="Proteomes" id="UP000433181"/>
    </source>
</evidence>
<accession>A0A6I2UEQ0</accession>
<proteinExistence type="predicted"/>
<keyword evidence="2" id="KW-1185">Reference proteome</keyword>
<comment type="caution">
    <text evidence="1">The sequence shown here is derived from an EMBL/GenBank/DDBJ whole genome shotgun (WGS) entry which is preliminary data.</text>
</comment>
<dbReference type="RefSeq" id="WP_154406488.1">
    <property type="nucleotide sequence ID" value="NZ_VUNR01000006.1"/>
</dbReference>
<dbReference type="EMBL" id="VUNR01000006">
    <property type="protein sequence ID" value="MSU08325.1"/>
    <property type="molecule type" value="Genomic_DNA"/>
</dbReference>
<evidence type="ECO:0000313" key="1">
    <source>
        <dbReference type="EMBL" id="MSU08325.1"/>
    </source>
</evidence>
<dbReference type="Gene3D" id="3.30.70.270">
    <property type="match status" value="1"/>
</dbReference>
<dbReference type="Proteomes" id="UP000433181">
    <property type="component" value="Unassembled WGS sequence"/>
</dbReference>
<protein>
    <submittedName>
        <fullName evidence="1">Uncharacterized protein</fullName>
    </submittedName>
</protein>
<organism evidence="1 2">
    <name type="scientific">Anaerovibrio slackiae</name>
    <dbReference type="NCBI Taxonomy" id="2652309"/>
    <lineage>
        <taxon>Bacteria</taxon>
        <taxon>Bacillati</taxon>
        <taxon>Bacillota</taxon>
        <taxon>Negativicutes</taxon>
        <taxon>Selenomonadales</taxon>
        <taxon>Selenomonadaceae</taxon>
        <taxon>Anaerovibrio</taxon>
    </lineage>
</organism>
<dbReference type="InterPro" id="IPR043128">
    <property type="entry name" value="Rev_trsase/Diguanyl_cyclase"/>
</dbReference>
<dbReference type="AlphaFoldDB" id="A0A6I2UEQ0"/>
<reference evidence="1 2" key="1">
    <citation type="submission" date="2019-08" db="EMBL/GenBank/DDBJ databases">
        <title>In-depth cultivation of the pig gut microbiome towards novel bacterial diversity and tailored functional studies.</title>
        <authorList>
            <person name="Wylensek D."/>
            <person name="Hitch T.C.A."/>
            <person name="Clavel T."/>
        </authorList>
    </citation>
    <scope>NUCLEOTIDE SEQUENCE [LARGE SCALE GENOMIC DNA]</scope>
    <source>
        <strain evidence="1 2">WCA-693-APC-5D-A</strain>
    </source>
</reference>
<gene>
    <name evidence="1" type="ORF">FYJ84_04885</name>
</gene>